<reference evidence="2" key="1">
    <citation type="submission" date="2016-11" db="UniProtKB">
        <authorList>
            <consortium name="WormBaseParasite"/>
        </authorList>
    </citation>
    <scope>IDENTIFICATION</scope>
    <source>
        <strain evidence="2">KR3021</strain>
    </source>
</reference>
<dbReference type="WBParaSite" id="RSKR_0000392600.1">
    <property type="protein sequence ID" value="RSKR_0000392600.1"/>
    <property type="gene ID" value="RSKR_0000392600"/>
</dbReference>
<dbReference type="Proteomes" id="UP000095286">
    <property type="component" value="Unplaced"/>
</dbReference>
<name>A0AC35TSI8_9BILA</name>
<proteinExistence type="predicted"/>
<accession>A0AC35TSI8</accession>
<evidence type="ECO:0000313" key="2">
    <source>
        <dbReference type="WBParaSite" id="RSKR_0000392600.1"/>
    </source>
</evidence>
<protein>
    <submittedName>
        <fullName evidence="2">Chromosome partition protein Smc</fullName>
    </submittedName>
</protein>
<organism evidence="1 2">
    <name type="scientific">Rhabditophanes sp. KR3021</name>
    <dbReference type="NCBI Taxonomy" id="114890"/>
    <lineage>
        <taxon>Eukaryota</taxon>
        <taxon>Metazoa</taxon>
        <taxon>Ecdysozoa</taxon>
        <taxon>Nematoda</taxon>
        <taxon>Chromadorea</taxon>
        <taxon>Rhabditida</taxon>
        <taxon>Tylenchina</taxon>
        <taxon>Panagrolaimomorpha</taxon>
        <taxon>Strongyloidoidea</taxon>
        <taxon>Alloionematidae</taxon>
        <taxon>Rhabditophanes</taxon>
    </lineage>
</organism>
<evidence type="ECO:0000313" key="1">
    <source>
        <dbReference type="Proteomes" id="UP000095286"/>
    </source>
</evidence>
<sequence>MIKLSEVVACYNQTIPHIPLTSQILTNDKKFISLCYDVMFEIGLGKAIYTPYSDHGTYTHLSPINEAIDNWKKCLFVKSKIEILMGSEPGAIQMSKMLSPSSPFKRDILTHLIQAYSSCKSIETAYQSGVKKFKDEMEDVVAVVGEIQKLTEVLGDNPKERITLREVQLASLKKESTRLKEEIKTIQEQCKKDQDSCISYKEEERKLGDKIGLYQKDIESLKSSIKCEKSKLVTDIPDLLNDRKRGAQALKDTENDRTKIQESIAKCKDKLEAENNFLGRVEFNLHELSCINMRREAIKNNEYMIASFEDQLIDTVQNTGAIQEKIASRNRELELSYTKINAEIKELEGEVQTSKETISAKNAELTALLNSVKDMDETENAFLGKRTDFLNKLEELNEEQHLFHEKMQNTMDSHDESVKAEKKLIADQMKECFLEAKKLNKQLAKK</sequence>